<feature type="chain" id="PRO_5041711674" evidence="2">
    <location>
        <begin position="26"/>
        <end position="132"/>
    </location>
</feature>
<dbReference type="AlphaFoldDB" id="A0AA89CI81"/>
<keyword evidence="2" id="KW-0732">Signal</keyword>
<dbReference type="Pfam" id="PF04972">
    <property type="entry name" value="BON"/>
    <property type="match status" value="1"/>
</dbReference>
<feature type="domain" description="BON" evidence="3">
    <location>
        <begin position="61"/>
        <end position="129"/>
    </location>
</feature>
<evidence type="ECO:0000256" key="1">
    <source>
        <dbReference type="SAM" id="MobiDB-lite"/>
    </source>
</evidence>
<evidence type="ECO:0000313" key="4">
    <source>
        <dbReference type="EMBL" id="KGB93909.1"/>
    </source>
</evidence>
<gene>
    <name evidence="4" type="ORF">DM43_2070</name>
</gene>
<dbReference type="EMBL" id="JPGD01000006">
    <property type="protein sequence ID" value="KGB93909.1"/>
    <property type="molecule type" value="Genomic_DNA"/>
</dbReference>
<comment type="caution">
    <text evidence="4">The sequence shown here is derived from an EMBL/GenBank/DDBJ whole genome shotgun (WGS) entry which is preliminary data.</text>
</comment>
<name>A0AA89CI81_BURCE</name>
<dbReference type="Proteomes" id="UP000029575">
    <property type="component" value="Unassembled WGS sequence"/>
</dbReference>
<evidence type="ECO:0000313" key="5">
    <source>
        <dbReference type="Proteomes" id="UP000029575"/>
    </source>
</evidence>
<evidence type="ECO:0000256" key="2">
    <source>
        <dbReference type="SAM" id="SignalP"/>
    </source>
</evidence>
<dbReference type="RefSeq" id="WP_034205848.1">
    <property type="nucleotide sequence ID" value="NZ_KN150853.1"/>
</dbReference>
<organism evidence="4 5">
    <name type="scientific">Burkholderia cepacia</name>
    <name type="common">Pseudomonas cepacia</name>
    <dbReference type="NCBI Taxonomy" id="292"/>
    <lineage>
        <taxon>Bacteria</taxon>
        <taxon>Pseudomonadati</taxon>
        <taxon>Pseudomonadota</taxon>
        <taxon>Betaproteobacteria</taxon>
        <taxon>Burkholderiales</taxon>
        <taxon>Burkholderiaceae</taxon>
        <taxon>Burkholderia</taxon>
        <taxon>Burkholderia cepacia complex</taxon>
    </lineage>
</organism>
<dbReference type="PROSITE" id="PS50914">
    <property type="entry name" value="BON"/>
    <property type="match status" value="1"/>
</dbReference>
<feature type="region of interest" description="Disordered" evidence="1">
    <location>
        <begin position="31"/>
        <end position="60"/>
    </location>
</feature>
<protein>
    <submittedName>
        <fullName evidence="4">BON domain protein</fullName>
    </submittedName>
</protein>
<dbReference type="Gene3D" id="3.30.1340.30">
    <property type="match status" value="1"/>
</dbReference>
<sequence length="132" mass="13558">MINSNSRSVAALVALLVATAMPAFAQPPASPAVPAAAVTSDAGVSGTAGSSRDAARARRKANRQLVKRVAAVLARTRGLDSSRILIRASDGTVTLSGTVPDNMQIPLAVNAAQQVAGVTVLRNQLRIGMRME</sequence>
<proteinExistence type="predicted"/>
<dbReference type="InterPro" id="IPR007055">
    <property type="entry name" value="BON_dom"/>
</dbReference>
<accession>A0AA89CI81</accession>
<feature type="signal peptide" evidence="2">
    <location>
        <begin position="1"/>
        <end position="25"/>
    </location>
</feature>
<reference evidence="4 5" key="1">
    <citation type="submission" date="2014-06" db="EMBL/GenBank/DDBJ databases">
        <authorList>
            <person name="Bishop-Lilly K.A."/>
            <person name="Broomall S.M."/>
            <person name="Chain P.S."/>
            <person name="Chertkov O."/>
            <person name="Coyne S.R."/>
            <person name="Daligault H.E."/>
            <person name="Davenport K.W."/>
            <person name="Erkkila T."/>
            <person name="Frey K.G."/>
            <person name="Gibbons H.S."/>
            <person name="Gu W."/>
            <person name="Jaissle J."/>
            <person name="Johnson S.L."/>
            <person name="Koroleva G.I."/>
            <person name="Ladner J.T."/>
            <person name="Lo C.-C."/>
            <person name="Minogue T.D."/>
            <person name="Munk C."/>
            <person name="Palacios G.F."/>
            <person name="Redden C.L."/>
            <person name="Rosenzweig C.N."/>
            <person name="Scholz M.B."/>
            <person name="Teshima H."/>
            <person name="Xu Y."/>
        </authorList>
    </citation>
    <scope>NUCLEOTIDE SEQUENCE [LARGE SCALE GENOMIC DNA]</scope>
    <source>
        <strain evidence="4 5">DWS 37UF10B-2</strain>
    </source>
</reference>
<evidence type="ECO:0000259" key="3">
    <source>
        <dbReference type="PROSITE" id="PS50914"/>
    </source>
</evidence>